<keyword evidence="5" id="KW-0503">Monooxygenase</keyword>
<dbReference type="PANTHER" id="PTHR43004:SF19">
    <property type="entry name" value="BINDING MONOOXYGENASE, PUTATIVE (JCVI)-RELATED"/>
    <property type="match status" value="1"/>
</dbReference>
<dbReference type="RefSeq" id="WP_127704140.1">
    <property type="nucleotide sequence ID" value="NZ_SACK01000002.1"/>
</dbReference>
<dbReference type="PRINTS" id="PR00420">
    <property type="entry name" value="RNGMNOXGNASE"/>
</dbReference>
<evidence type="ECO:0000256" key="1">
    <source>
        <dbReference type="ARBA" id="ARBA00001974"/>
    </source>
</evidence>
<evidence type="ECO:0000256" key="3">
    <source>
        <dbReference type="ARBA" id="ARBA00022827"/>
    </source>
</evidence>
<dbReference type="Gene3D" id="3.50.50.60">
    <property type="entry name" value="FAD/NAD(P)-binding domain"/>
    <property type="match status" value="1"/>
</dbReference>
<dbReference type="GO" id="GO:0071949">
    <property type="term" value="F:FAD binding"/>
    <property type="evidence" value="ECO:0007669"/>
    <property type="project" value="InterPro"/>
</dbReference>
<feature type="domain" description="FAD-binding" evidence="4">
    <location>
        <begin position="7"/>
        <end position="346"/>
    </location>
</feature>
<dbReference type="GO" id="GO:0016709">
    <property type="term" value="F:oxidoreductase activity, acting on paired donors, with incorporation or reduction of molecular oxygen, NAD(P)H as one donor, and incorporation of one atom of oxygen"/>
    <property type="evidence" value="ECO:0007669"/>
    <property type="project" value="UniProtKB-ARBA"/>
</dbReference>
<keyword evidence="5" id="KW-0560">Oxidoreductase</keyword>
<evidence type="ECO:0000313" key="5">
    <source>
        <dbReference type="EMBL" id="RVU01776.1"/>
    </source>
</evidence>
<dbReference type="Gene3D" id="3.40.30.120">
    <property type="match status" value="1"/>
</dbReference>
<comment type="cofactor">
    <cofactor evidence="1">
        <name>FAD</name>
        <dbReference type="ChEBI" id="CHEBI:57692"/>
    </cofactor>
</comment>
<dbReference type="InterPro" id="IPR002938">
    <property type="entry name" value="FAD-bd"/>
</dbReference>
<dbReference type="PANTHER" id="PTHR43004">
    <property type="entry name" value="TRK SYSTEM POTASSIUM UPTAKE PROTEIN"/>
    <property type="match status" value="1"/>
</dbReference>
<keyword evidence="6" id="KW-1185">Reference proteome</keyword>
<proteinExistence type="predicted"/>
<dbReference type="OrthoDB" id="9766816at2"/>
<keyword evidence="2" id="KW-0285">Flavoprotein</keyword>
<organism evidence="5 6">
    <name type="scientific">Mucilaginibacter limnophilus</name>
    <dbReference type="NCBI Taxonomy" id="1932778"/>
    <lineage>
        <taxon>Bacteria</taxon>
        <taxon>Pseudomonadati</taxon>
        <taxon>Bacteroidota</taxon>
        <taxon>Sphingobacteriia</taxon>
        <taxon>Sphingobacteriales</taxon>
        <taxon>Sphingobacteriaceae</taxon>
        <taxon>Mucilaginibacter</taxon>
    </lineage>
</organism>
<sequence length="537" mass="60292">MAIPQQTSVLIVGAGPSGLMMAAQLLRYGVQPIIIDQRDGPTDHTKALAVQARTMEIYRQMGLVDRVLSEGKPSEGITFNQNGKPQASFDFENIGTGQTPFPYVFFYPQSRNERLLLDELTRLCCPVYWNTTLVSVKQHSQNVTAVVNDGNAEQITTCNWVIGADGAHSKVRKQLNIKFVGDTYPHSFYLIDAQLAPGQLKSNIELHLAKKGLAAFFPMPDKDTYRILGDLPASLENKENVTVEDVLPYLRKVTNWPVELAKTNWFSLYRIHHRVAENFRLGNCFLIGDAAHIHSPVGGQGMNTGLQDAYNLAWKLAGVINGQLNTQMLDSYAAERMPVAKALVHTTDRAFNIITTGNFIINFAKRWVVPGVLKLVWGSQKFKELFFRQVSQTSISYRHSKINLHLSRSSAIKAGDRLPYIKIYDEKTQQETDLHAWCSKPGFTLIVLGKYKEIDIFTLAKWITQKYNGILNLYYLPPSTQNTAVFTAFDISNLDQKKAIIVRPDMYIGFINDIVAIDMMDNYLLNVAGVLAQANQP</sequence>
<dbReference type="EMBL" id="SACK01000002">
    <property type="protein sequence ID" value="RVU01776.1"/>
    <property type="molecule type" value="Genomic_DNA"/>
</dbReference>
<dbReference type="Gene3D" id="3.30.70.2450">
    <property type="match status" value="1"/>
</dbReference>
<dbReference type="SUPFAM" id="SSF51905">
    <property type="entry name" value="FAD/NAD(P)-binding domain"/>
    <property type="match status" value="1"/>
</dbReference>
<dbReference type="Proteomes" id="UP000282759">
    <property type="component" value="Unassembled WGS sequence"/>
</dbReference>
<protein>
    <submittedName>
        <fullName evidence="5">Monooxygenase</fullName>
    </submittedName>
</protein>
<keyword evidence="3" id="KW-0274">FAD</keyword>
<evidence type="ECO:0000256" key="2">
    <source>
        <dbReference type="ARBA" id="ARBA00022630"/>
    </source>
</evidence>
<name>A0A3S3TIE8_9SPHI</name>
<dbReference type="InterPro" id="IPR036188">
    <property type="entry name" value="FAD/NAD-bd_sf"/>
</dbReference>
<gene>
    <name evidence="5" type="ORF">EOD41_07410</name>
</gene>
<comment type="caution">
    <text evidence="5">The sequence shown here is derived from an EMBL/GenBank/DDBJ whole genome shotgun (WGS) entry which is preliminary data.</text>
</comment>
<dbReference type="InterPro" id="IPR050641">
    <property type="entry name" value="RIFMO-like"/>
</dbReference>
<dbReference type="Pfam" id="PF01494">
    <property type="entry name" value="FAD_binding_3"/>
    <property type="match status" value="1"/>
</dbReference>
<dbReference type="AlphaFoldDB" id="A0A3S3TIE8"/>
<evidence type="ECO:0000313" key="6">
    <source>
        <dbReference type="Proteomes" id="UP000282759"/>
    </source>
</evidence>
<accession>A0A3S3TIE8</accession>
<reference evidence="5 6" key="1">
    <citation type="submission" date="2019-01" db="EMBL/GenBank/DDBJ databases">
        <authorList>
            <person name="Chen W.-M."/>
        </authorList>
    </citation>
    <scope>NUCLEOTIDE SEQUENCE [LARGE SCALE GENOMIC DNA]</scope>
    <source>
        <strain evidence="5 6">YBJ-36</strain>
    </source>
</reference>
<evidence type="ECO:0000259" key="4">
    <source>
        <dbReference type="Pfam" id="PF01494"/>
    </source>
</evidence>